<dbReference type="SUPFAM" id="SSF51366">
    <property type="entry name" value="Ribulose-phoshate binding barrel"/>
    <property type="match status" value="1"/>
</dbReference>
<dbReference type="InterPro" id="IPR011060">
    <property type="entry name" value="RibuloseP-bd_barrel"/>
</dbReference>
<comment type="caution">
    <text evidence="3">The sequence shown here is derived from an EMBL/GenBank/DDBJ whole genome shotgun (WGS) entry which is preliminary data.</text>
</comment>
<dbReference type="PROSITE" id="PS01086">
    <property type="entry name" value="RIBUL_P_3_EPIMER_2"/>
    <property type="match status" value="1"/>
</dbReference>
<sequence length="85" mass="9067">LLVMSVEPGFAGQGFITGSLDRIRRARQWIDETGVGCILAVDGGVKVENAPMIASSGADLLVAASAIFKARDYCQVIERLRCSKP</sequence>
<accession>A0A660SKA3</accession>
<evidence type="ECO:0000313" key="3">
    <source>
        <dbReference type="EMBL" id="RKX70471.1"/>
    </source>
</evidence>
<reference evidence="3 4" key="1">
    <citation type="submission" date="2018-06" db="EMBL/GenBank/DDBJ databases">
        <title>Extensive metabolic versatility and redundancy in microbially diverse, dynamic hydrothermal sediments.</title>
        <authorList>
            <person name="Dombrowski N."/>
            <person name="Teske A."/>
            <person name="Baker B.J."/>
        </authorList>
    </citation>
    <scope>NUCLEOTIDE SEQUENCE [LARGE SCALE GENOMIC DNA]</scope>
    <source>
        <strain evidence="3">B36_G15</strain>
    </source>
</reference>
<proteinExistence type="predicted"/>
<gene>
    <name evidence="3" type="ORF">DRP53_04810</name>
</gene>
<keyword evidence="1" id="KW-0479">Metal-binding</keyword>
<dbReference type="Proteomes" id="UP000268469">
    <property type="component" value="Unassembled WGS sequence"/>
</dbReference>
<dbReference type="PANTHER" id="PTHR11749">
    <property type="entry name" value="RIBULOSE-5-PHOSPHATE-3-EPIMERASE"/>
    <property type="match status" value="1"/>
</dbReference>
<evidence type="ECO:0000256" key="2">
    <source>
        <dbReference type="ARBA" id="ARBA00023235"/>
    </source>
</evidence>
<name>A0A660SKA3_UNCW3</name>
<dbReference type="EMBL" id="QNBE01000038">
    <property type="protein sequence ID" value="RKX70471.1"/>
    <property type="molecule type" value="Genomic_DNA"/>
</dbReference>
<feature type="non-terminal residue" evidence="3">
    <location>
        <position position="1"/>
    </location>
</feature>
<evidence type="ECO:0000313" key="4">
    <source>
        <dbReference type="Proteomes" id="UP000268469"/>
    </source>
</evidence>
<dbReference type="InterPro" id="IPR000056">
    <property type="entry name" value="Ribul_P_3_epim-like"/>
</dbReference>
<keyword evidence="2" id="KW-0413">Isomerase</keyword>
<protein>
    <submittedName>
        <fullName evidence="3">Ribulose-phosphate 3-epimerase</fullName>
    </submittedName>
</protein>
<dbReference type="GO" id="GO:0005975">
    <property type="term" value="P:carbohydrate metabolic process"/>
    <property type="evidence" value="ECO:0007669"/>
    <property type="project" value="InterPro"/>
</dbReference>
<dbReference type="GO" id="GO:0046872">
    <property type="term" value="F:metal ion binding"/>
    <property type="evidence" value="ECO:0007669"/>
    <property type="project" value="UniProtKB-KW"/>
</dbReference>
<organism evidence="3 4">
    <name type="scientific">candidate division WOR-3 bacterium</name>
    <dbReference type="NCBI Taxonomy" id="2052148"/>
    <lineage>
        <taxon>Bacteria</taxon>
        <taxon>Bacteria division WOR-3</taxon>
    </lineage>
</organism>
<evidence type="ECO:0000256" key="1">
    <source>
        <dbReference type="ARBA" id="ARBA00022723"/>
    </source>
</evidence>
<dbReference type="Pfam" id="PF00834">
    <property type="entry name" value="Ribul_P_3_epim"/>
    <property type="match status" value="1"/>
</dbReference>
<dbReference type="AlphaFoldDB" id="A0A660SKA3"/>
<dbReference type="GO" id="GO:0016857">
    <property type="term" value="F:racemase and epimerase activity, acting on carbohydrates and derivatives"/>
    <property type="evidence" value="ECO:0007669"/>
    <property type="project" value="InterPro"/>
</dbReference>
<dbReference type="InterPro" id="IPR013785">
    <property type="entry name" value="Aldolase_TIM"/>
</dbReference>
<dbReference type="Gene3D" id="3.20.20.70">
    <property type="entry name" value="Aldolase class I"/>
    <property type="match status" value="1"/>
</dbReference>